<evidence type="ECO:0000313" key="1">
    <source>
        <dbReference type="EMBL" id="GGJ21323.1"/>
    </source>
</evidence>
<accession>A0A917KP99</accession>
<evidence type="ECO:0000313" key="2">
    <source>
        <dbReference type="Proteomes" id="UP000657574"/>
    </source>
</evidence>
<reference evidence="1" key="2">
    <citation type="submission" date="2020-09" db="EMBL/GenBank/DDBJ databases">
        <authorList>
            <person name="Sun Q."/>
            <person name="Ohkuma M."/>
        </authorList>
    </citation>
    <scope>NUCLEOTIDE SEQUENCE</scope>
    <source>
        <strain evidence="1">JCM 3086</strain>
    </source>
</reference>
<proteinExistence type="predicted"/>
<protein>
    <submittedName>
        <fullName evidence="1">Uncharacterized protein</fullName>
    </submittedName>
</protein>
<name>A0A917KP99_9ACTN</name>
<dbReference type="Proteomes" id="UP000657574">
    <property type="component" value="Unassembled WGS sequence"/>
</dbReference>
<organism evidence="1 2">
    <name type="scientific">Streptomyces brasiliensis</name>
    <dbReference type="NCBI Taxonomy" id="1954"/>
    <lineage>
        <taxon>Bacteria</taxon>
        <taxon>Bacillati</taxon>
        <taxon>Actinomycetota</taxon>
        <taxon>Actinomycetes</taxon>
        <taxon>Kitasatosporales</taxon>
        <taxon>Streptomycetaceae</taxon>
        <taxon>Streptomyces</taxon>
    </lineage>
</organism>
<keyword evidence="2" id="KW-1185">Reference proteome</keyword>
<comment type="caution">
    <text evidence="1">The sequence shown here is derived from an EMBL/GenBank/DDBJ whole genome shotgun (WGS) entry which is preliminary data.</text>
</comment>
<gene>
    <name evidence="1" type="ORF">GCM10010121_035470</name>
</gene>
<sequence length="45" mass="4605">MTVAELGAARIQEFIKSTSVAADDLSARRACSRATAGATLVKGLP</sequence>
<reference evidence="1" key="1">
    <citation type="journal article" date="2014" name="Int. J. Syst. Evol. Microbiol.">
        <title>Complete genome sequence of Corynebacterium casei LMG S-19264T (=DSM 44701T), isolated from a smear-ripened cheese.</title>
        <authorList>
            <consortium name="US DOE Joint Genome Institute (JGI-PGF)"/>
            <person name="Walter F."/>
            <person name="Albersmeier A."/>
            <person name="Kalinowski J."/>
            <person name="Ruckert C."/>
        </authorList>
    </citation>
    <scope>NUCLEOTIDE SEQUENCE</scope>
    <source>
        <strain evidence="1">JCM 3086</strain>
    </source>
</reference>
<dbReference type="AlphaFoldDB" id="A0A917KP99"/>
<dbReference type="EMBL" id="BMQA01000010">
    <property type="protein sequence ID" value="GGJ21323.1"/>
    <property type="molecule type" value="Genomic_DNA"/>
</dbReference>